<evidence type="ECO:0000313" key="6">
    <source>
        <dbReference type="Proteomes" id="UP001611383"/>
    </source>
</evidence>
<keyword evidence="1" id="KW-0805">Transcription regulation</keyword>
<dbReference type="SUPFAM" id="SSF46689">
    <property type="entry name" value="Homeodomain-like"/>
    <property type="match status" value="1"/>
</dbReference>
<dbReference type="Pfam" id="PF12833">
    <property type="entry name" value="HTH_18"/>
    <property type="match status" value="1"/>
</dbReference>
<dbReference type="Proteomes" id="UP001611383">
    <property type="component" value="Chromosome"/>
</dbReference>
<keyword evidence="2" id="KW-0238">DNA-binding</keyword>
<sequence length="363" mass="39945">METGWWTLPRHALVPRRLDGTLGVAQKEARYPLTTPPLPIARFSTEALPEAERFGAWHDAMSALYEVSSSTDAARGRFRARATCIQLGPMILGTMRADALAYERSPARIRSDSLDHFILGLADGEVLIQDLGQPLSLPMGPLSGACIVLPRSMMAQVLPATETLHGARLKGGMARLLLEHTQSLIRAAPALTASQAPQLARATQQVIAACLMPTRATLDGVRPHLQATALVRARRFIERNLTEPDLSSARISAAVGVSRSVLYELFAPFQGVARYILGRRLERIHSALADPGEHRRIADVASEFGLMNEAHFSRVFRKRFGYAPREIRGTGLGRPVQPRARGAGAETRSQRLEFPMWVEQLRE</sequence>
<dbReference type="InterPro" id="IPR018062">
    <property type="entry name" value="HTH_AraC-typ_CS"/>
</dbReference>
<dbReference type="PANTHER" id="PTHR47504:SF5">
    <property type="entry name" value="RIGHT ORIGIN-BINDING PROTEIN"/>
    <property type="match status" value="1"/>
</dbReference>
<dbReference type="PRINTS" id="PR00032">
    <property type="entry name" value="HTHARAC"/>
</dbReference>
<accession>A0ABY9WM56</accession>
<dbReference type="EMBL" id="CP043494">
    <property type="protein sequence ID" value="WNG44860.1"/>
    <property type="molecule type" value="Genomic_DNA"/>
</dbReference>
<evidence type="ECO:0000259" key="4">
    <source>
        <dbReference type="PROSITE" id="PS01124"/>
    </source>
</evidence>
<evidence type="ECO:0000256" key="1">
    <source>
        <dbReference type="ARBA" id="ARBA00023015"/>
    </source>
</evidence>
<dbReference type="InterPro" id="IPR018060">
    <property type="entry name" value="HTH_AraC"/>
</dbReference>
<dbReference type="Gene3D" id="1.10.10.60">
    <property type="entry name" value="Homeodomain-like"/>
    <property type="match status" value="1"/>
</dbReference>
<evidence type="ECO:0000313" key="5">
    <source>
        <dbReference type="EMBL" id="WNG44860.1"/>
    </source>
</evidence>
<reference evidence="5 6" key="1">
    <citation type="submission" date="2019-08" db="EMBL/GenBank/DDBJ databases">
        <title>Archangium and Cystobacter genomes.</title>
        <authorList>
            <person name="Chen I.-C.K."/>
            <person name="Wielgoss S."/>
        </authorList>
    </citation>
    <scope>NUCLEOTIDE SEQUENCE [LARGE SCALE GENOMIC DNA]</scope>
    <source>
        <strain evidence="5 6">Cbm 6</strain>
    </source>
</reference>
<organism evidence="5 6">
    <name type="scientific">Archangium minus</name>
    <dbReference type="NCBI Taxonomy" id="83450"/>
    <lineage>
        <taxon>Bacteria</taxon>
        <taxon>Pseudomonadati</taxon>
        <taxon>Myxococcota</taxon>
        <taxon>Myxococcia</taxon>
        <taxon>Myxococcales</taxon>
        <taxon>Cystobacterineae</taxon>
        <taxon>Archangiaceae</taxon>
        <taxon>Archangium</taxon>
    </lineage>
</organism>
<keyword evidence="6" id="KW-1185">Reference proteome</keyword>
<dbReference type="SMART" id="SM00342">
    <property type="entry name" value="HTH_ARAC"/>
    <property type="match status" value="1"/>
</dbReference>
<feature type="domain" description="HTH araC/xylS-type" evidence="4">
    <location>
        <begin position="231"/>
        <end position="330"/>
    </location>
</feature>
<evidence type="ECO:0000256" key="2">
    <source>
        <dbReference type="ARBA" id="ARBA00023125"/>
    </source>
</evidence>
<dbReference type="PANTHER" id="PTHR47504">
    <property type="entry name" value="RIGHT ORIGIN-BINDING PROTEIN"/>
    <property type="match status" value="1"/>
</dbReference>
<dbReference type="InterPro" id="IPR020449">
    <property type="entry name" value="Tscrpt_reg_AraC-type_HTH"/>
</dbReference>
<protein>
    <submittedName>
        <fullName evidence="5">Helix-turn-helix domain-containing protein</fullName>
    </submittedName>
</protein>
<dbReference type="InterPro" id="IPR009057">
    <property type="entry name" value="Homeodomain-like_sf"/>
</dbReference>
<dbReference type="PROSITE" id="PS01124">
    <property type="entry name" value="HTH_ARAC_FAMILY_2"/>
    <property type="match status" value="1"/>
</dbReference>
<evidence type="ECO:0000256" key="3">
    <source>
        <dbReference type="ARBA" id="ARBA00023163"/>
    </source>
</evidence>
<keyword evidence="3" id="KW-0804">Transcription</keyword>
<dbReference type="InterPro" id="IPR050959">
    <property type="entry name" value="MarA-like"/>
</dbReference>
<gene>
    <name evidence="5" type="ORF">F0U60_12715</name>
</gene>
<dbReference type="PROSITE" id="PS00041">
    <property type="entry name" value="HTH_ARAC_FAMILY_1"/>
    <property type="match status" value="1"/>
</dbReference>
<name>A0ABY9WM56_9BACT</name>
<proteinExistence type="predicted"/>